<dbReference type="GO" id="GO:0022857">
    <property type="term" value="F:transmembrane transporter activity"/>
    <property type="evidence" value="ECO:0007669"/>
    <property type="project" value="InterPro"/>
</dbReference>
<sequence>MTAADTKSAVLSRESTIAGPRFNRWLVPPAALAIHLSIGMAYGFSVFWLPMTKLVTEADPATCAKLGFLAQLFTTACNWTVPAVNHIFETFIAMLGISAAIWGAWLEHAGPRKAGFIAALCWGGGLIVGGIGVSMHQLWLVYLGAGVLGGIGQGLGYITPVSTLIKWFPDRRGLATGFAIMGYGGGAMIGAPLAVALMKKFSIGDVPGVSSALMCMGVIYLVAMIAGAFGFRVPPSGWRPLGWTPPEGSTNKLITHRHVHLSRAWKTPQFWLIWMVLCMNVTAGIGVLSMASPMFQDVFGGKLLGLDASTALSAAQKAAIAASAAGLVGLISLFNSLGRIAWASTSDFIGRKTTYFIFFALGIALYCSLPTLGHMGLAGMFVIAVCLILSMYGGGFATVPAYLSDIFGTQMVGAIHGRLLTAWSVAGIAGPFLIAAVRQAQLDAGVAKNLVYDRTLYILAVLLLVGMVCNLLIKPVKETALMSDAELEHEKSLQHETAAMSARAQDAARGRFGIVGAGAWALVGIPFLIGVWIAITKAAALF</sequence>
<evidence type="ECO:0000313" key="7">
    <source>
        <dbReference type="Proteomes" id="UP000035481"/>
    </source>
</evidence>
<feature type="transmembrane region" description="Helical" evidence="4">
    <location>
        <begin position="355"/>
        <end position="372"/>
    </location>
</feature>
<feature type="transmembrane region" description="Helical" evidence="4">
    <location>
        <begin position="87"/>
        <end position="107"/>
    </location>
</feature>
<dbReference type="InterPro" id="IPR050327">
    <property type="entry name" value="Proton-linked_MCT"/>
</dbReference>
<evidence type="ECO:0000256" key="2">
    <source>
        <dbReference type="ARBA" id="ARBA00022989"/>
    </source>
</evidence>
<feature type="transmembrane region" description="Helical" evidence="4">
    <location>
        <begin position="415"/>
        <end position="436"/>
    </location>
</feature>
<feature type="transmembrane region" description="Helical" evidence="4">
    <location>
        <begin position="456"/>
        <end position="473"/>
    </location>
</feature>
<dbReference type="Gene3D" id="1.20.1250.20">
    <property type="entry name" value="MFS general substrate transporter like domains"/>
    <property type="match status" value="2"/>
</dbReference>
<feature type="transmembrane region" description="Helical" evidence="4">
    <location>
        <begin position="311"/>
        <end position="334"/>
    </location>
</feature>
<dbReference type="EMBL" id="JPLA01000008">
    <property type="protein sequence ID" value="KLD65340.1"/>
    <property type="molecule type" value="Genomic_DNA"/>
</dbReference>
<feature type="transmembrane region" description="Helical" evidence="4">
    <location>
        <begin position="30"/>
        <end position="51"/>
    </location>
</feature>
<reference evidence="6 7" key="1">
    <citation type="journal article" date="2015" name="Antonie Van Leeuwenhoek">
        <title>A phylogenomic and molecular marker based taxonomic framework for the order Xanthomonadales: proposal to transfer the families Algiphilaceae and Solimonadaceae to the order Nevskiales ord. nov. and to create a new family within the order Xanthomonadales, the family Rhodanobacteraceae fam. nov., containing the genus Rhodanobacter and its closest relatives.</title>
        <authorList>
            <person name="Naushad S."/>
            <person name="Adeolu M."/>
            <person name="Wong S."/>
            <person name="Sohail M."/>
            <person name="Schellhorn H.E."/>
            <person name="Gupta R.S."/>
        </authorList>
    </citation>
    <scope>NUCLEOTIDE SEQUENCE [LARGE SCALE GENOMIC DNA]</scope>
    <source>
        <strain evidence="6 7">DSM 16301</strain>
    </source>
</reference>
<dbReference type="PATRIC" id="fig|1440762.4.peg.3633"/>
<name>A0A0G9H687_9GAMM</name>
<dbReference type="PROSITE" id="PS50850">
    <property type="entry name" value="MFS"/>
    <property type="match status" value="1"/>
</dbReference>
<dbReference type="STRING" id="1440762.Y882_03430"/>
<keyword evidence="1 4" id="KW-0812">Transmembrane</keyword>
<evidence type="ECO:0000256" key="3">
    <source>
        <dbReference type="ARBA" id="ARBA00023136"/>
    </source>
</evidence>
<dbReference type="PANTHER" id="PTHR11360:SF317">
    <property type="entry name" value="MAJOR FACILITATOR SUPERFAMILY (MFS) PROFILE DOMAIN-CONTAINING PROTEIN-RELATED"/>
    <property type="match status" value="1"/>
</dbReference>
<organism evidence="6 7">
    <name type="scientific">Dyella japonica DSM 16301</name>
    <dbReference type="NCBI Taxonomy" id="1440762"/>
    <lineage>
        <taxon>Bacteria</taxon>
        <taxon>Pseudomonadati</taxon>
        <taxon>Pseudomonadota</taxon>
        <taxon>Gammaproteobacteria</taxon>
        <taxon>Lysobacterales</taxon>
        <taxon>Rhodanobacteraceae</taxon>
        <taxon>Dyella</taxon>
    </lineage>
</organism>
<feature type="transmembrane region" description="Helical" evidence="4">
    <location>
        <begin position="209"/>
        <end position="231"/>
    </location>
</feature>
<dbReference type="InterPro" id="IPR011701">
    <property type="entry name" value="MFS"/>
</dbReference>
<dbReference type="PANTHER" id="PTHR11360">
    <property type="entry name" value="MONOCARBOXYLATE TRANSPORTER"/>
    <property type="match status" value="1"/>
</dbReference>
<evidence type="ECO:0000259" key="5">
    <source>
        <dbReference type="PROSITE" id="PS50850"/>
    </source>
</evidence>
<evidence type="ECO:0000256" key="1">
    <source>
        <dbReference type="ARBA" id="ARBA00022692"/>
    </source>
</evidence>
<gene>
    <name evidence="6" type="ORF">Y882_03430</name>
</gene>
<feature type="domain" description="Major facilitator superfamily (MFS) profile" evidence="5">
    <location>
        <begin position="36"/>
        <end position="478"/>
    </location>
</feature>
<feature type="transmembrane region" description="Helical" evidence="4">
    <location>
        <begin position="270"/>
        <end position="291"/>
    </location>
</feature>
<dbReference type="InterPro" id="IPR020846">
    <property type="entry name" value="MFS_dom"/>
</dbReference>
<feature type="transmembrane region" description="Helical" evidence="4">
    <location>
        <begin position="378"/>
        <end position="403"/>
    </location>
</feature>
<feature type="transmembrane region" description="Helical" evidence="4">
    <location>
        <begin position="512"/>
        <end position="535"/>
    </location>
</feature>
<feature type="transmembrane region" description="Helical" evidence="4">
    <location>
        <begin position="139"/>
        <end position="161"/>
    </location>
</feature>
<dbReference type="CDD" id="cd17353">
    <property type="entry name" value="MFS_OFA_like"/>
    <property type="match status" value="1"/>
</dbReference>
<dbReference type="InterPro" id="IPR036259">
    <property type="entry name" value="MFS_trans_sf"/>
</dbReference>
<comment type="caution">
    <text evidence="6">The sequence shown here is derived from an EMBL/GenBank/DDBJ whole genome shotgun (WGS) entry which is preliminary data.</text>
</comment>
<keyword evidence="3 4" id="KW-0472">Membrane</keyword>
<keyword evidence="2 4" id="KW-1133">Transmembrane helix</keyword>
<dbReference type="SUPFAM" id="SSF103473">
    <property type="entry name" value="MFS general substrate transporter"/>
    <property type="match status" value="1"/>
</dbReference>
<evidence type="ECO:0000313" key="6">
    <source>
        <dbReference type="EMBL" id="KLD65340.1"/>
    </source>
</evidence>
<proteinExistence type="predicted"/>
<feature type="transmembrane region" description="Helical" evidence="4">
    <location>
        <begin position="114"/>
        <end position="133"/>
    </location>
</feature>
<dbReference type="Pfam" id="PF07690">
    <property type="entry name" value="MFS_1"/>
    <property type="match status" value="1"/>
</dbReference>
<dbReference type="Proteomes" id="UP000035481">
    <property type="component" value="Unassembled WGS sequence"/>
</dbReference>
<accession>A0A0G9H687</accession>
<dbReference type="AlphaFoldDB" id="A0A0G9H687"/>
<protein>
    <submittedName>
        <fullName evidence="6">MFS transporter</fullName>
    </submittedName>
</protein>
<evidence type="ECO:0000256" key="4">
    <source>
        <dbReference type="SAM" id="Phobius"/>
    </source>
</evidence>
<feature type="transmembrane region" description="Helical" evidence="4">
    <location>
        <begin position="173"/>
        <end position="197"/>
    </location>
</feature>